<protein>
    <submittedName>
        <fullName evidence="2">Methyltransferase domain-containing protein</fullName>
    </submittedName>
</protein>
<gene>
    <name evidence="2" type="ORF">QYG89_10515</name>
</gene>
<organism evidence="2 3">
    <name type="scientific">Bacillus lumedeiriae</name>
    <dbReference type="NCBI Taxonomy" id="3058829"/>
    <lineage>
        <taxon>Bacteria</taxon>
        <taxon>Bacillati</taxon>
        <taxon>Bacillota</taxon>
        <taxon>Bacilli</taxon>
        <taxon>Bacillales</taxon>
        <taxon>Bacillaceae</taxon>
        <taxon>Bacillus</taxon>
    </lineage>
</organism>
<keyword evidence="2" id="KW-0489">Methyltransferase</keyword>
<dbReference type="Gene3D" id="3.40.50.150">
    <property type="entry name" value="Vaccinia Virus protein VP39"/>
    <property type="match status" value="1"/>
</dbReference>
<dbReference type="Pfam" id="PF08241">
    <property type="entry name" value="Methyltransf_11"/>
    <property type="match status" value="1"/>
</dbReference>
<dbReference type="InterPro" id="IPR013216">
    <property type="entry name" value="Methyltransf_11"/>
</dbReference>
<dbReference type="InterPro" id="IPR029063">
    <property type="entry name" value="SAM-dependent_MTases_sf"/>
</dbReference>
<evidence type="ECO:0000313" key="3">
    <source>
        <dbReference type="Proteomes" id="UP001619911"/>
    </source>
</evidence>
<dbReference type="GO" id="GO:0008168">
    <property type="term" value="F:methyltransferase activity"/>
    <property type="evidence" value="ECO:0007669"/>
    <property type="project" value="UniProtKB-KW"/>
</dbReference>
<proteinExistence type="predicted"/>
<sequence length="181" mass="20295">MIVTDHKLMTKEDAAEWTIAADSFLHTVRMREGEHILWLGEDASPLLSKIAIEKARVITASPSASPFAEAQFDGVAGQLGIHFWDEGEDWLRKSFDLLKAGGRLVIDLAEEGALRHIEDIAYIKSLPYYWDLLREIGFETIFVQQVTARSTVEAIGQGWTELIETPELPIVVNRFIALKGC</sequence>
<keyword evidence="2" id="KW-0808">Transferase</keyword>
<evidence type="ECO:0000313" key="2">
    <source>
        <dbReference type="EMBL" id="MFK2826096.1"/>
    </source>
</evidence>
<dbReference type="GO" id="GO:0032259">
    <property type="term" value="P:methylation"/>
    <property type="evidence" value="ECO:0007669"/>
    <property type="project" value="UniProtKB-KW"/>
</dbReference>
<feature type="domain" description="Methyltransferase type 11" evidence="1">
    <location>
        <begin position="55"/>
        <end position="106"/>
    </location>
</feature>
<comment type="caution">
    <text evidence="2">The sequence shown here is derived from an EMBL/GenBank/DDBJ whole genome shotgun (WGS) entry which is preliminary data.</text>
</comment>
<dbReference type="SUPFAM" id="SSF53335">
    <property type="entry name" value="S-adenosyl-L-methionine-dependent methyltransferases"/>
    <property type="match status" value="1"/>
</dbReference>
<evidence type="ECO:0000259" key="1">
    <source>
        <dbReference type="Pfam" id="PF08241"/>
    </source>
</evidence>
<reference evidence="2 3" key="1">
    <citation type="submission" date="2023-07" db="EMBL/GenBank/DDBJ databases">
        <title>Bacillus lucianemedeirus sp. nov, a new species isolated from an immunobiological production facility.</title>
        <authorList>
            <person name="Costa L.V."/>
            <person name="Miranda R.V.S.L."/>
            <person name="Brandao M.L.L."/>
            <person name="Reis C.M.F."/>
            <person name="Frazao A.M."/>
            <person name="Cruz F.V."/>
            <person name="Baio P.V.P."/>
            <person name="Veras J.F.C."/>
            <person name="Ramos J.N."/>
            <person name="Vieira V."/>
        </authorList>
    </citation>
    <scope>NUCLEOTIDE SEQUENCE [LARGE SCALE GENOMIC DNA]</scope>
    <source>
        <strain evidence="2 3">B190/17</strain>
    </source>
</reference>
<accession>A0ABW8I9D8</accession>
<dbReference type="RefSeq" id="WP_404317019.1">
    <property type="nucleotide sequence ID" value="NZ_JAUIYO010000007.1"/>
</dbReference>
<name>A0ABW8I9D8_9BACI</name>
<dbReference type="EMBL" id="JAUIYO010000007">
    <property type="protein sequence ID" value="MFK2826096.1"/>
    <property type="molecule type" value="Genomic_DNA"/>
</dbReference>
<dbReference type="Proteomes" id="UP001619911">
    <property type="component" value="Unassembled WGS sequence"/>
</dbReference>
<keyword evidence="3" id="KW-1185">Reference proteome</keyword>